<evidence type="ECO:0000313" key="4">
    <source>
        <dbReference type="Proteomes" id="UP000324748"/>
    </source>
</evidence>
<evidence type="ECO:0000313" key="3">
    <source>
        <dbReference type="EMBL" id="KAA1094116.1"/>
    </source>
</evidence>
<dbReference type="AlphaFoldDB" id="A0A5B0N3J2"/>
<protein>
    <submittedName>
        <fullName evidence="2">Uncharacterized protein</fullName>
    </submittedName>
</protein>
<feature type="compositionally biased region" description="Low complexity" evidence="1">
    <location>
        <begin position="201"/>
        <end position="212"/>
    </location>
</feature>
<organism evidence="2 5">
    <name type="scientific">Puccinia graminis f. sp. tritici</name>
    <dbReference type="NCBI Taxonomy" id="56615"/>
    <lineage>
        <taxon>Eukaryota</taxon>
        <taxon>Fungi</taxon>
        <taxon>Dikarya</taxon>
        <taxon>Basidiomycota</taxon>
        <taxon>Pucciniomycotina</taxon>
        <taxon>Pucciniomycetes</taxon>
        <taxon>Pucciniales</taxon>
        <taxon>Pucciniaceae</taxon>
        <taxon>Puccinia</taxon>
    </lineage>
</organism>
<comment type="caution">
    <text evidence="2">The sequence shown here is derived from an EMBL/GenBank/DDBJ whole genome shotgun (WGS) entry which is preliminary data.</text>
</comment>
<dbReference type="EMBL" id="VSWC01000079">
    <property type="protein sequence ID" value="KAA1094116.1"/>
    <property type="molecule type" value="Genomic_DNA"/>
</dbReference>
<name>A0A5B0N3J2_PUCGR</name>
<feature type="compositionally biased region" description="Polar residues" evidence="1">
    <location>
        <begin position="78"/>
        <end position="105"/>
    </location>
</feature>
<feature type="compositionally biased region" description="Polar residues" evidence="1">
    <location>
        <begin position="173"/>
        <end position="185"/>
    </location>
</feature>
<reference evidence="4 5" key="1">
    <citation type="submission" date="2019-05" db="EMBL/GenBank/DDBJ databases">
        <title>Emergence of the Ug99 lineage of the wheat stem rust pathogen through somatic hybridization.</title>
        <authorList>
            <person name="Li F."/>
            <person name="Upadhyaya N.M."/>
            <person name="Sperschneider J."/>
            <person name="Matny O."/>
            <person name="Nguyen-Phuc H."/>
            <person name="Mago R."/>
            <person name="Raley C."/>
            <person name="Miller M.E."/>
            <person name="Silverstein K.A.T."/>
            <person name="Henningsen E."/>
            <person name="Hirsch C.D."/>
            <person name="Visser B."/>
            <person name="Pretorius Z.A."/>
            <person name="Steffenson B.J."/>
            <person name="Schwessinger B."/>
            <person name="Dodds P.N."/>
            <person name="Figueroa M."/>
        </authorList>
    </citation>
    <scope>NUCLEOTIDE SEQUENCE [LARGE SCALE GENOMIC DNA]</scope>
    <source>
        <strain evidence="3">21-0</strain>
        <strain evidence="2 5">Ug99</strain>
    </source>
</reference>
<proteinExistence type="predicted"/>
<gene>
    <name evidence="3" type="ORF">PGT21_010154</name>
    <name evidence="2" type="ORF">PGTUg99_032373</name>
</gene>
<evidence type="ECO:0000313" key="2">
    <source>
        <dbReference type="EMBL" id="KAA1083402.1"/>
    </source>
</evidence>
<evidence type="ECO:0000256" key="1">
    <source>
        <dbReference type="SAM" id="MobiDB-lite"/>
    </source>
</evidence>
<dbReference type="Proteomes" id="UP000325313">
    <property type="component" value="Unassembled WGS sequence"/>
</dbReference>
<dbReference type="EMBL" id="VDEP01000438">
    <property type="protein sequence ID" value="KAA1083402.1"/>
    <property type="molecule type" value="Genomic_DNA"/>
</dbReference>
<dbReference type="Proteomes" id="UP000324748">
    <property type="component" value="Unassembled WGS sequence"/>
</dbReference>
<keyword evidence="4" id="KW-1185">Reference proteome</keyword>
<feature type="compositionally biased region" description="Polar residues" evidence="1">
    <location>
        <begin position="119"/>
        <end position="134"/>
    </location>
</feature>
<sequence length="219" mass="23861">MRKNRVFLLHRGCNWEKAGYLWDGTGPEPSPLGVRHPLVALISPGRFVANTGMTSRGIHPMGVFSHHQWPKDAPRLPSGSTADTRNQTPQGNPCMSQGYSPNPHTYGSRRRSLLDERTSPPNHLPCQQTSPTAVQEENRLKAEYGRFRAIFVPAGSQAAQRSLKASSVDQVSASSRTLPLTSNPTMFPLNPRASKTPVTPPAHQTHPATAPVLVRPGPS</sequence>
<accession>A0A5B0N3J2</accession>
<feature type="region of interest" description="Disordered" evidence="1">
    <location>
        <begin position="173"/>
        <end position="219"/>
    </location>
</feature>
<evidence type="ECO:0000313" key="5">
    <source>
        <dbReference type="Proteomes" id="UP000325313"/>
    </source>
</evidence>
<feature type="region of interest" description="Disordered" evidence="1">
    <location>
        <begin position="65"/>
        <end position="134"/>
    </location>
</feature>